<comment type="similarity">
    <text evidence="4">Belongs to the zinc-containing alcohol dehydrogenase family.</text>
</comment>
<reference evidence="6 7" key="1">
    <citation type="submission" date="2018-10" db="EMBL/GenBank/DDBJ databases">
        <authorList>
            <person name="Zhang X."/>
        </authorList>
    </citation>
    <scope>NUCLEOTIDE SEQUENCE [LARGE SCALE GENOMIC DNA]</scope>
    <source>
        <strain evidence="6 7">SK-G1</strain>
    </source>
</reference>
<dbReference type="RefSeq" id="WP_122015790.1">
    <property type="nucleotide sequence ID" value="NZ_CP033169.1"/>
</dbReference>
<dbReference type="GO" id="GO:0016491">
    <property type="term" value="F:oxidoreductase activity"/>
    <property type="evidence" value="ECO:0007669"/>
    <property type="project" value="UniProtKB-KW"/>
</dbReference>
<evidence type="ECO:0000256" key="1">
    <source>
        <dbReference type="ARBA" id="ARBA00022723"/>
    </source>
</evidence>
<comment type="cofactor">
    <cofactor evidence="4">
        <name>Zn(2+)</name>
        <dbReference type="ChEBI" id="CHEBI:29105"/>
    </cofactor>
</comment>
<dbReference type="InterPro" id="IPR050129">
    <property type="entry name" value="Zn_alcohol_dh"/>
</dbReference>
<dbReference type="Proteomes" id="UP000280960">
    <property type="component" value="Chromosome"/>
</dbReference>
<evidence type="ECO:0000313" key="6">
    <source>
        <dbReference type="EMBL" id="AYO32291.1"/>
    </source>
</evidence>
<dbReference type="InterPro" id="IPR020843">
    <property type="entry name" value="ER"/>
</dbReference>
<protein>
    <submittedName>
        <fullName evidence="6">Zn-dependent alcohol dehydrogenase</fullName>
    </submittedName>
</protein>
<evidence type="ECO:0000256" key="3">
    <source>
        <dbReference type="ARBA" id="ARBA00023002"/>
    </source>
</evidence>
<proteinExistence type="inferred from homology"/>
<evidence type="ECO:0000256" key="2">
    <source>
        <dbReference type="ARBA" id="ARBA00022833"/>
    </source>
</evidence>
<organism evidence="6 7">
    <name type="scientific">Biomaibacter acetigenes</name>
    <dbReference type="NCBI Taxonomy" id="2316383"/>
    <lineage>
        <taxon>Bacteria</taxon>
        <taxon>Bacillati</taxon>
        <taxon>Bacillota</taxon>
        <taxon>Clostridia</taxon>
        <taxon>Thermosediminibacterales</taxon>
        <taxon>Tepidanaerobacteraceae</taxon>
        <taxon>Biomaibacter</taxon>
    </lineage>
</organism>
<sequence length="347" mass="38474">MMKVAVFSDTEKVEIREIEKPIPKKGEVLVKVKACALCTWEQRIFKGVSHVPFPFIGGHEVSGIIEELGEDVDENRWKKGQKVALRLLETCGECYYCRMGEQNLCEMIGKKRQNGLAIPGPGGLGEYLTVSSTRLFKIVDDLAFEVGALSEPLACVIHSIQRAHIEIGNDVVIIGAGVMGLFHVMMSKKQAARVIVSEVSEERRRLAKVLGADDTFNPLQEDPIEKIKKITEGRGADVVINTTAISKIAQQATQMVGKTGRVIFYSSQHPDSPISISPDWIHNSEITITGSVSPSISDFQKSTRLLSSRIITPEPLISEVIPFEKVQEAFQKATDPRNYRIIVKMNE</sequence>
<evidence type="ECO:0000259" key="5">
    <source>
        <dbReference type="SMART" id="SM00829"/>
    </source>
</evidence>
<dbReference type="GO" id="GO:0008270">
    <property type="term" value="F:zinc ion binding"/>
    <property type="evidence" value="ECO:0007669"/>
    <property type="project" value="InterPro"/>
</dbReference>
<dbReference type="Pfam" id="PF08240">
    <property type="entry name" value="ADH_N"/>
    <property type="match status" value="1"/>
</dbReference>
<keyword evidence="3" id="KW-0560">Oxidoreductase</keyword>
<dbReference type="Gene3D" id="3.90.180.10">
    <property type="entry name" value="Medium-chain alcohol dehydrogenases, catalytic domain"/>
    <property type="match status" value="1"/>
</dbReference>
<dbReference type="AlphaFoldDB" id="A0A3G2R9Y3"/>
<keyword evidence="2 4" id="KW-0862">Zinc</keyword>
<gene>
    <name evidence="6" type="ORF">D2962_12560</name>
</gene>
<evidence type="ECO:0000256" key="4">
    <source>
        <dbReference type="RuleBase" id="RU361277"/>
    </source>
</evidence>
<dbReference type="InterPro" id="IPR002328">
    <property type="entry name" value="ADH_Zn_CS"/>
</dbReference>
<dbReference type="Gene3D" id="3.40.50.720">
    <property type="entry name" value="NAD(P)-binding Rossmann-like Domain"/>
    <property type="match status" value="1"/>
</dbReference>
<dbReference type="PROSITE" id="PS00059">
    <property type="entry name" value="ADH_ZINC"/>
    <property type="match status" value="1"/>
</dbReference>
<name>A0A3G2R9Y3_9FIRM</name>
<dbReference type="InterPro" id="IPR013154">
    <property type="entry name" value="ADH-like_N"/>
</dbReference>
<dbReference type="InterPro" id="IPR036291">
    <property type="entry name" value="NAD(P)-bd_dom_sf"/>
</dbReference>
<dbReference type="SMART" id="SM00829">
    <property type="entry name" value="PKS_ER"/>
    <property type="match status" value="1"/>
</dbReference>
<dbReference type="SUPFAM" id="SSF50129">
    <property type="entry name" value="GroES-like"/>
    <property type="match status" value="1"/>
</dbReference>
<dbReference type="InterPro" id="IPR013149">
    <property type="entry name" value="ADH-like_C"/>
</dbReference>
<feature type="domain" description="Enoyl reductase (ER)" evidence="5">
    <location>
        <begin position="8"/>
        <end position="343"/>
    </location>
</feature>
<keyword evidence="1 4" id="KW-0479">Metal-binding</keyword>
<dbReference type="KEGG" id="bacg:D2962_12560"/>
<dbReference type="EMBL" id="CP033169">
    <property type="protein sequence ID" value="AYO32291.1"/>
    <property type="molecule type" value="Genomic_DNA"/>
</dbReference>
<dbReference type="PANTHER" id="PTHR43401">
    <property type="entry name" value="L-THREONINE 3-DEHYDROGENASE"/>
    <property type="match status" value="1"/>
</dbReference>
<keyword evidence="7" id="KW-1185">Reference proteome</keyword>
<dbReference type="SUPFAM" id="SSF51735">
    <property type="entry name" value="NAD(P)-binding Rossmann-fold domains"/>
    <property type="match status" value="1"/>
</dbReference>
<dbReference type="Pfam" id="PF00107">
    <property type="entry name" value="ADH_zinc_N"/>
    <property type="match status" value="1"/>
</dbReference>
<dbReference type="InterPro" id="IPR011032">
    <property type="entry name" value="GroES-like_sf"/>
</dbReference>
<accession>A0A3G2R9Y3</accession>
<dbReference type="PANTHER" id="PTHR43401:SF2">
    <property type="entry name" value="L-THREONINE 3-DEHYDROGENASE"/>
    <property type="match status" value="1"/>
</dbReference>
<evidence type="ECO:0000313" key="7">
    <source>
        <dbReference type="Proteomes" id="UP000280960"/>
    </source>
</evidence>